<dbReference type="Proteomes" id="UP000262882">
    <property type="component" value="Unassembled WGS sequence"/>
</dbReference>
<accession>A0A372GLJ6</accession>
<gene>
    <name evidence="2" type="ORF">D0T12_05310</name>
</gene>
<organism evidence="2 3">
    <name type="scientific">Actinomadura spongiicola</name>
    <dbReference type="NCBI Taxonomy" id="2303421"/>
    <lineage>
        <taxon>Bacteria</taxon>
        <taxon>Bacillati</taxon>
        <taxon>Actinomycetota</taxon>
        <taxon>Actinomycetes</taxon>
        <taxon>Streptosporangiales</taxon>
        <taxon>Thermomonosporaceae</taxon>
        <taxon>Actinomadura</taxon>
    </lineage>
</organism>
<dbReference type="Gene3D" id="1.25.40.10">
    <property type="entry name" value="Tetratricopeptide repeat domain"/>
    <property type="match status" value="1"/>
</dbReference>
<keyword evidence="3" id="KW-1185">Reference proteome</keyword>
<comment type="caution">
    <text evidence="2">The sequence shown here is derived from an EMBL/GenBank/DDBJ whole genome shotgun (WGS) entry which is preliminary data.</text>
</comment>
<sequence length="97" mass="11064">MAARLWPDLDAVSSAKRLRQLLWRMRGRWDRLRLLATLGAQVDELAEAPQRVLVQAHPRRGDTVTAYRAYLDYDATVRRELGVEPGPALRDLVSGLR</sequence>
<feature type="domain" description="Bacterial transcriptional activator" evidence="1">
    <location>
        <begin position="27"/>
        <end position="94"/>
    </location>
</feature>
<evidence type="ECO:0000313" key="3">
    <source>
        <dbReference type="Proteomes" id="UP000262882"/>
    </source>
</evidence>
<dbReference type="Pfam" id="PF03704">
    <property type="entry name" value="BTAD"/>
    <property type="match status" value="1"/>
</dbReference>
<dbReference type="SUPFAM" id="SSF48452">
    <property type="entry name" value="TPR-like"/>
    <property type="match status" value="1"/>
</dbReference>
<reference evidence="2 3" key="1">
    <citation type="submission" date="2018-08" db="EMBL/GenBank/DDBJ databases">
        <title>Actinomadura spongicola sp. nov., isolated from marine sponge Leucetta chagosensis.</title>
        <authorList>
            <person name="Li L."/>
            <person name="Lin H.W."/>
        </authorList>
    </citation>
    <scope>NUCLEOTIDE SEQUENCE [LARGE SCALE GENOMIC DNA]</scope>
    <source>
        <strain evidence="2 3">LHW52907</strain>
    </source>
</reference>
<dbReference type="InterPro" id="IPR005158">
    <property type="entry name" value="BTAD"/>
</dbReference>
<evidence type="ECO:0000313" key="2">
    <source>
        <dbReference type="EMBL" id="RFS86052.1"/>
    </source>
</evidence>
<protein>
    <recommendedName>
        <fullName evidence="1">Bacterial transcriptional activator domain-containing protein</fullName>
    </recommendedName>
</protein>
<evidence type="ECO:0000259" key="1">
    <source>
        <dbReference type="Pfam" id="PF03704"/>
    </source>
</evidence>
<dbReference type="EMBL" id="QVNQ01000002">
    <property type="protein sequence ID" value="RFS86052.1"/>
    <property type="molecule type" value="Genomic_DNA"/>
</dbReference>
<dbReference type="InterPro" id="IPR011990">
    <property type="entry name" value="TPR-like_helical_dom_sf"/>
</dbReference>
<dbReference type="AlphaFoldDB" id="A0A372GLJ6"/>
<proteinExistence type="predicted"/>
<name>A0A372GLJ6_9ACTN</name>